<gene>
    <name evidence="6" type="primary">ssuA_1</name>
    <name evidence="6" type="ORF">NRB56_14110</name>
</gene>
<dbReference type="Proteomes" id="UP000431401">
    <property type="component" value="Unassembled WGS sequence"/>
</dbReference>
<dbReference type="InterPro" id="IPR015168">
    <property type="entry name" value="SsuA/THI5"/>
</dbReference>
<accession>A0A7K0DKT7</accession>
<keyword evidence="7" id="KW-1185">Reference proteome</keyword>
<protein>
    <submittedName>
        <fullName evidence="6">Putative aliphatic sulfonates-binding protein</fullName>
    </submittedName>
</protein>
<dbReference type="PANTHER" id="PTHR30024:SF47">
    <property type="entry name" value="TAURINE-BINDING PERIPLASMIC PROTEIN"/>
    <property type="match status" value="1"/>
</dbReference>
<dbReference type="Gene3D" id="3.40.190.10">
    <property type="entry name" value="Periplasmic binding protein-like II"/>
    <property type="match status" value="2"/>
</dbReference>
<evidence type="ECO:0000256" key="2">
    <source>
        <dbReference type="ARBA" id="ARBA00010742"/>
    </source>
</evidence>
<dbReference type="CDD" id="cd01008">
    <property type="entry name" value="PBP2_NrtA_SsuA_CpmA_like"/>
    <property type="match status" value="1"/>
</dbReference>
<dbReference type="EMBL" id="WEGI01000003">
    <property type="protein sequence ID" value="MQY25852.1"/>
    <property type="molecule type" value="Genomic_DNA"/>
</dbReference>
<name>A0A7K0DKT7_9NOCA</name>
<dbReference type="SUPFAM" id="SSF53850">
    <property type="entry name" value="Periplasmic binding protein-like II"/>
    <property type="match status" value="1"/>
</dbReference>
<evidence type="ECO:0000313" key="7">
    <source>
        <dbReference type="Proteomes" id="UP000431401"/>
    </source>
</evidence>
<dbReference type="AlphaFoldDB" id="A0A7K0DKT7"/>
<comment type="subcellular location">
    <subcellularLocation>
        <location evidence="1">Periplasm</location>
    </subcellularLocation>
</comment>
<feature type="signal peptide" evidence="4">
    <location>
        <begin position="1"/>
        <end position="26"/>
    </location>
</feature>
<evidence type="ECO:0000256" key="3">
    <source>
        <dbReference type="ARBA" id="ARBA00022729"/>
    </source>
</evidence>
<comment type="similarity">
    <text evidence="2">Belongs to the bacterial solute-binding protein SsuA/TauA family.</text>
</comment>
<feature type="domain" description="SsuA/THI5-like" evidence="5">
    <location>
        <begin position="59"/>
        <end position="260"/>
    </location>
</feature>
<dbReference type="Pfam" id="PF09084">
    <property type="entry name" value="NMT1"/>
    <property type="match status" value="1"/>
</dbReference>
<evidence type="ECO:0000313" key="6">
    <source>
        <dbReference type="EMBL" id="MQY25852.1"/>
    </source>
</evidence>
<dbReference type="PROSITE" id="PS51257">
    <property type="entry name" value="PROKAR_LIPOPROTEIN"/>
    <property type="match status" value="1"/>
</dbReference>
<dbReference type="OrthoDB" id="5582316at2"/>
<organism evidence="6 7">
    <name type="scientific">Nocardia aurantia</name>
    <dbReference type="NCBI Taxonomy" id="2585199"/>
    <lineage>
        <taxon>Bacteria</taxon>
        <taxon>Bacillati</taxon>
        <taxon>Actinomycetota</taxon>
        <taxon>Actinomycetes</taxon>
        <taxon>Mycobacteriales</taxon>
        <taxon>Nocardiaceae</taxon>
        <taxon>Nocardia</taxon>
    </lineage>
</organism>
<dbReference type="GO" id="GO:0042597">
    <property type="term" value="C:periplasmic space"/>
    <property type="evidence" value="ECO:0007669"/>
    <property type="project" value="UniProtKB-SubCell"/>
</dbReference>
<evidence type="ECO:0000256" key="4">
    <source>
        <dbReference type="SAM" id="SignalP"/>
    </source>
</evidence>
<dbReference type="PANTHER" id="PTHR30024">
    <property type="entry name" value="ALIPHATIC SULFONATES-BINDING PROTEIN-RELATED"/>
    <property type="match status" value="1"/>
</dbReference>
<keyword evidence="3 4" id="KW-0732">Signal</keyword>
<sequence length="342" mass="36628">MFNKKSLAALVGAAALALVVSGCSGAVDSLSGNSSGTGGKPTLTLQDSTEYTQLPLRFGVEKGIFAKEGLDVKFTQVQDAVTGVATGELTFAFGPTNSYLRAAAKGAPIKIVSSAFRSKGPFFLVARPGINSVAELKGKTVGIAVAGSGMETYTRKILSANGVDPDKDVKFVADGVNQQAYGALTTGQVDATIIHQPFPALGQLQGKSVTLARGWDYLPSYHTGVLIAGNDVVDKNPDLLRHGLRAYFTAYTYAKEHHDEYLPWLKSKLGTIDPQAVEAALKQEDDIWDDNPAIDPKAISDTQDIEISVGFQNSRYDADKYIDTRFIPQEFVKPFSYPKPAN</sequence>
<feature type="chain" id="PRO_5029684957" evidence="4">
    <location>
        <begin position="27"/>
        <end position="342"/>
    </location>
</feature>
<evidence type="ECO:0000256" key="1">
    <source>
        <dbReference type="ARBA" id="ARBA00004418"/>
    </source>
</evidence>
<dbReference type="RefSeq" id="WP_153339730.1">
    <property type="nucleotide sequence ID" value="NZ_WEGI01000003.1"/>
</dbReference>
<evidence type="ECO:0000259" key="5">
    <source>
        <dbReference type="Pfam" id="PF09084"/>
    </source>
</evidence>
<proteinExistence type="inferred from homology"/>
<comment type="caution">
    <text evidence="6">The sequence shown here is derived from an EMBL/GenBank/DDBJ whole genome shotgun (WGS) entry which is preliminary data.</text>
</comment>
<reference evidence="6 7" key="1">
    <citation type="submission" date="2019-10" db="EMBL/GenBank/DDBJ databases">
        <title>Nocardia macrotermitis sp. nov. and Nocardia aurantia sp. nov., isolated from the gut of fungus growing-termite Macrotermes natalensis.</title>
        <authorList>
            <person name="Benndorf R."/>
            <person name="Schwitalla J."/>
            <person name="Martin K."/>
            <person name="De Beer W."/>
            <person name="Kaster A.-K."/>
            <person name="Vollmers J."/>
            <person name="Poulsen M."/>
            <person name="Beemelmanns C."/>
        </authorList>
    </citation>
    <scope>NUCLEOTIDE SEQUENCE [LARGE SCALE GENOMIC DNA]</scope>
    <source>
        <strain evidence="6 7">RB56</strain>
    </source>
</reference>